<evidence type="ECO:0000259" key="2">
    <source>
        <dbReference type="Pfam" id="PF24801"/>
    </source>
</evidence>
<dbReference type="Pfam" id="PF09327">
    <property type="entry name" value="Phage_Tail_Tip"/>
    <property type="match status" value="1"/>
</dbReference>
<dbReference type="InterPro" id="IPR013783">
    <property type="entry name" value="Ig-like_fold"/>
</dbReference>
<feature type="domain" description="Tip attachment protein J central straight fiber" evidence="1">
    <location>
        <begin position="1091"/>
        <end position="1223"/>
    </location>
</feature>
<feature type="domain" description="Tip attachment protein J HDII-ins2" evidence="2">
    <location>
        <begin position="89"/>
        <end position="214"/>
    </location>
</feature>
<dbReference type="EMBL" id="AP025334">
    <property type="protein sequence ID" value="BDD51813.1"/>
    <property type="molecule type" value="Genomic_DNA"/>
</dbReference>
<dbReference type="RefSeq" id="WP_125124924.1">
    <property type="nucleotide sequence ID" value="NZ_AP028047.1"/>
</dbReference>
<dbReference type="Pfam" id="PF24801">
    <property type="entry name" value="FNIII-A_GpJ"/>
    <property type="match status" value="1"/>
</dbReference>
<name>A0ABN6LWA4_9ENTR</name>
<dbReference type="PANTHER" id="PTHR36251">
    <property type="entry name" value="FELS-1 PROPHAGE HOST SPECIFICITY PROTEIN-RELATED"/>
    <property type="match status" value="1"/>
</dbReference>
<reference evidence="3 4" key="1">
    <citation type="submission" date="2021-12" db="EMBL/GenBank/DDBJ databases">
        <title>Complete genome sequence of Phytobacter diazotrophicus TA9734.</title>
        <authorList>
            <person name="Kubota H."/>
            <person name="Nakayama Y."/>
            <person name="Ariyoshi T."/>
        </authorList>
    </citation>
    <scope>NUCLEOTIDE SEQUENCE [LARGE SCALE GENOMIC DNA]</scope>
    <source>
        <strain evidence="3 4">TA9734</strain>
    </source>
</reference>
<evidence type="ECO:0000259" key="1">
    <source>
        <dbReference type="Pfam" id="PF09327"/>
    </source>
</evidence>
<sequence>MHIQGRKGGGGSAHTPVEAPDDLLSTAKLKMLLAIGEGEIQGELTAQQIFLNDTALANADGSYNFSGVVWDWRRGTQDQTYIPGMPEIDNELAVGVTVTQSVPWTRQFTNLTLDAVRIKLSLPAQYRYKDNGDMVGTVTAYAIDLSTDGGAYQTVVDATFDGKTTSEYQRDHRINLPEATTGWAVRVRRITADSTGNSKLVNAFKVFSCAEVIDSKLRYPNTALLYIEVDASHFNGSAPKVTCVPLGRRIRVPSNYDPVTRESSGAWAGDFKWAYSNNPAWIFYDLVLDKIFGMGNRVDASMIDKWEVYAIAQYCDEKVSDGAGGTEPRFTCNVYIQSQQDAYTVLKDLAAIFRGITFWGNEQIYVNADVPVADLDFVYTASNVVDGLFNYAGGSYKNRYSSCLVSWSDPQNHYSDTIEGVYDSDLVARYDINQTQLTAIGCTSQSEAHRRGRWVLLSNAKDGTISFNVGLDGHIPLPASVIGVADPFRAGMQNGGRISAVNGRNITLDRAVEYASGDRLALNLPDGTTQTRTISAISSDKKTVTVSTDYRMAPVAGAVWAIDSDRLAIQQFRVTSVAANDDGTFNVSGVQHDPNKYRFIDDGVRITPAPITVTPVNVLPSPKNILISQTDFIDQGLTVASLNSTWDKVDGAVRYQAQWRKDNGDWINVPVASAQGFSVQGIYSGNYDVRVRALNAQDSSSPWGYADTTHLTGKNGTPGTPQSLLASNDVVWAIDITWAFPDGSGDTAYTELQRATTDDKANPELLTLVPYPAASYQHGPMLAGVRQWYRARLVDRIGNVGEWTAWVMGQSSVDVSAISAEILEQMKDTAVFKEIIENAVETSKTVADLATAIIQNADQLAAAVGANRQTAEAIIGNALAIADVVVRQTAQNGANSASFTQLREVIATETQARVTDVTRLEAKTDQNAAQVTQLTQALADETQARATAVDTLTAQTEDNTANVTQLTQAVSTLDSATASRFDELSGKTANAAGGVQNTAVALIENTLAQVSQQMKQSAQYIDNVASIQRVENVVASGNEATAQSLLQLRTDVAGNTSTINSLSQSVSNYQQASATQINSLSVTVNGHTSSIATNAQALADISGNLNAMYSIKVGVDSNGRQYAAGMGIGVQNTPAGMQSQVVFLADRFAVMSQAGAAVTLPFVIQNGQTFINDAFIRDASIQFGKITDSLKSDNFVSGPGGAGWNLPKSGNAELNNVTVRGNGEFTGKIIATSGTFKGTVQAESFIGDVAVGQTFSDIEGDNVTRNFVYTDSGNLPGEKHVVVMALVKVQLSATEAGAGVTQTHGTAILTIGGSSRTIDVYTPPNTDRSRPTYVTVMHSARVTGQTVNCSIQMRSDNSTYHANVGIYSPTIHVSRGSGSFTQS</sequence>
<dbReference type="PANTHER" id="PTHR36251:SF2">
    <property type="entry name" value="GIFSY-2 PROPHAGE HOST SPECIFICITY PROTEIN J, PHAGE LAMBDA"/>
    <property type="match status" value="1"/>
</dbReference>
<proteinExistence type="predicted"/>
<dbReference type="Proteomes" id="UP001320460">
    <property type="component" value="Chromosome"/>
</dbReference>
<dbReference type="InterPro" id="IPR053171">
    <property type="entry name" value="Viral_Tip_Attach_Protein"/>
</dbReference>
<evidence type="ECO:0000313" key="4">
    <source>
        <dbReference type="Proteomes" id="UP001320460"/>
    </source>
</evidence>
<dbReference type="InterPro" id="IPR015406">
    <property type="entry name" value="GpJ_CSF"/>
</dbReference>
<protein>
    <recommendedName>
        <fullName evidence="5">Phage tail protein</fullName>
    </recommendedName>
</protein>
<gene>
    <name evidence="3" type="ORF">PDTA9734_33000</name>
</gene>
<accession>A0ABN6LWA4</accession>
<evidence type="ECO:0000313" key="3">
    <source>
        <dbReference type="EMBL" id="BDD51813.1"/>
    </source>
</evidence>
<evidence type="ECO:0008006" key="5">
    <source>
        <dbReference type="Google" id="ProtNLM"/>
    </source>
</evidence>
<organism evidence="3 4">
    <name type="scientific">Phytobacter diazotrophicus</name>
    <dbReference type="NCBI Taxonomy" id="395631"/>
    <lineage>
        <taxon>Bacteria</taxon>
        <taxon>Pseudomonadati</taxon>
        <taxon>Pseudomonadota</taxon>
        <taxon>Gammaproteobacteria</taxon>
        <taxon>Enterobacterales</taxon>
        <taxon>Enterobacteriaceae</taxon>
        <taxon>Phytobacter</taxon>
    </lineage>
</organism>
<dbReference type="InterPro" id="IPR055385">
    <property type="entry name" value="GpJ_HDII-ins2"/>
</dbReference>
<dbReference type="Gene3D" id="2.60.40.10">
    <property type="entry name" value="Immunoglobulins"/>
    <property type="match status" value="1"/>
</dbReference>
<keyword evidence="4" id="KW-1185">Reference proteome</keyword>